<dbReference type="AlphaFoldDB" id="A0AAD6TNG0"/>
<dbReference type="GO" id="GO:0015421">
    <property type="term" value="F:ABC-type oligopeptide transporter activity"/>
    <property type="evidence" value="ECO:0007669"/>
    <property type="project" value="TreeGrafter"/>
</dbReference>
<dbReference type="Proteomes" id="UP001222325">
    <property type="component" value="Unassembled WGS sequence"/>
</dbReference>
<dbReference type="SUPFAM" id="SSF52540">
    <property type="entry name" value="P-loop containing nucleoside triphosphate hydrolases"/>
    <property type="match status" value="1"/>
</dbReference>
<organism evidence="2 3">
    <name type="scientific">Mycena belliarum</name>
    <dbReference type="NCBI Taxonomy" id="1033014"/>
    <lineage>
        <taxon>Eukaryota</taxon>
        <taxon>Fungi</taxon>
        <taxon>Dikarya</taxon>
        <taxon>Basidiomycota</taxon>
        <taxon>Agaricomycotina</taxon>
        <taxon>Agaricomycetes</taxon>
        <taxon>Agaricomycetidae</taxon>
        <taxon>Agaricales</taxon>
        <taxon>Marasmiineae</taxon>
        <taxon>Mycenaceae</taxon>
        <taxon>Mycena</taxon>
    </lineage>
</organism>
<dbReference type="EMBL" id="JARJCN010000111">
    <property type="protein sequence ID" value="KAJ7073518.1"/>
    <property type="molecule type" value="Genomic_DNA"/>
</dbReference>
<gene>
    <name evidence="2" type="ORF">B0H15DRAFT_957054</name>
</gene>
<feature type="region of interest" description="Disordered" evidence="1">
    <location>
        <begin position="1"/>
        <end position="49"/>
    </location>
</feature>
<protein>
    <submittedName>
        <fullName evidence="2">P-loop containing nucleoside triphosphate hydrolase protein</fullName>
    </submittedName>
</protein>
<evidence type="ECO:0000256" key="1">
    <source>
        <dbReference type="SAM" id="MobiDB-lite"/>
    </source>
</evidence>
<dbReference type="InterPro" id="IPR027417">
    <property type="entry name" value="P-loop_NTPase"/>
</dbReference>
<reference evidence="2" key="1">
    <citation type="submission" date="2023-03" db="EMBL/GenBank/DDBJ databases">
        <title>Massive genome expansion in bonnet fungi (Mycena s.s.) driven by repeated elements and novel gene families across ecological guilds.</title>
        <authorList>
            <consortium name="Lawrence Berkeley National Laboratory"/>
            <person name="Harder C.B."/>
            <person name="Miyauchi S."/>
            <person name="Viragh M."/>
            <person name="Kuo A."/>
            <person name="Thoen E."/>
            <person name="Andreopoulos B."/>
            <person name="Lu D."/>
            <person name="Skrede I."/>
            <person name="Drula E."/>
            <person name="Henrissat B."/>
            <person name="Morin E."/>
            <person name="Kohler A."/>
            <person name="Barry K."/>
            <person name="LaButti K."/>
            <person name="Morin E."/>
            <person name="Salamov A."/>
            <person name="Lipzen A."/>
            <person name="Mereny Z."/>
            <person name="Hegedus B."/>
            <person name="Baldrian P."/>
            <person name="Stursova M."/>
            <person name="Weitz H."/>
            <person name="Taylor A."/>
            <person name="Grigoriev I.V."/>
            <person name="Nagy L.G."/>
            <person name="Martin F."/>
            <person name="Kauserud H."/>
        </authorList>
    </citation>
    <scope>NUCLEOTIDE SEQUENCE</scope>
    <source>
        <strain evidence="2">CBHHK173m</strain>
    </source>
</reference>
<keyword evidence="3" id="KW-1185">Reference proteome</keyword>
<dbReference type="GO" id="GO:0090374">
    <property type="term" value="P:oligopeptide export from mitochondrion"/>
    <property type="evidence" value="ECO:0007669"/>
    <property type="project" value="TreeGrafter"/>
</dbReference>
<dbReference type="GO" id="GO:0016787">
    <property type="term" value="F:hydrolase activity"/>
    <property type="evidence" value="ECO:0007669"/>
    <property type="project" value="UniProtKB-KW"/>
</dbReference>
<keyword evidence="2" id="KW-0378">Hydrolase</keyword>
<evidence type="ECO:0000313" key="3">
    <source>
        <dbReference type="Proteomes" id="UP001222325"/>
    </source>
</evidence>
<proteinExistence type="predicted"/>
<dbReference type="Gene3D" id="3.40.50.300">
    <property type="entry name" value="P-loop containing nucleotide triphosphate hydrolases"/>
    <property type="match status" value="1"/>
</dbReference>
<dbReference type="PANTHER" id="PTHR43394:SF1">
    <property type="entry name" value="ATP-BINDING CASSETTE SUB-FAMILY B MEMBER 10, MITOCHONDRIAL"/>
    <property type="match status" value="1"/>
</dbReference>
<accession>A0AAD6TNG0</accession>
<name>A0AAD6TNG0_9AGAR</name>
<evidence type="ECO:0000313" key="2">
    <source>
        <dbReference type="EMBL" id="KAJ7073518.1"/>
    </source>
</evidence>
<sequence>MQRSPGGFGTSPRRRAAAPTVPRQHIESPQSTQIDDFFSEKKPPAGTPRLQRQCGVVWEGFERAPTAPRRRIESPQTSQIDARAIVRDSKLLILDEATSAIDYKTDTVIQASLRNELKPDVTVITVAHRLQTILDSDKIMVLDDGRIVEFDAPKVLLQNAKGKLRALVDESGDKSNLFAMAEG</sequence>
<dbReference type="InterPro" id="IPR039421">
    <property type="entry name" value="Type_1_exporter"/>
</dbReference>
<dbReference type="GO" id="GO:0005743">
    <property type="term" value="C:mitochondrial inner membrane"/>
    <property type="evidence" value="ECO:0007669"/>
    <property type="project" value="TreeGrafter"/>
</dbReference>
<comment type="caution">
    <text evidence="2">The sequence shown here is derived from an EMBL/GenBank/DDBJ whole genome shotgun (WGS) entry which is preliminary data.</text>
</comment>
<dbReference type="PANTHER" id="PTHR43394">
    <property type="entry name" value="ATP-DEPENDENT PERMEASE MDL1, MITOCHONDRIAL"/>
    <property type="match status" value="1"/>
</dbReference>